<reference evidence="1" key="1">
    <citation type="journal article" date="2021" name="New Phytol.">
        <title>Evolutionary innovations through gain and loss of genes in the ectomycorrhizal Boletales.</title>
        <authorList>
            <person name="Wu G."/>
            <person name="Miyauchi S."/>
            <person name="Morin E."/>
            <person name="Kuo A."/>
            <person name="Drula E."/>
            <person name="Varga T."/>
            <person name="Kohler A."/>
            <person name="Feng B."/>
            <person name="Cao Y."/>
            <person name="Lipzen A."/>
            <person name="Daum C."/>
            <person name="Hundley H."/>
            <person name="Pangilinan J."/>
            <person name="Johnson J."/>
            <person name="Barry K."/>
            <person name="LaButti K."/>
            <person name="Ng V."/>
            <person name="Ahrendt S."/>
            <person name="Min B."/>
            <person name="Choi I.G."/>
            <person name="Park H."/>
            <person name="Plett J.M."/>
            <person name="Magnuson J."/>
            <person name="Spatafora J.W."/>
            <person name="Nagy L.G."/>
            <person name="Henrissat B."/>
            <person name="Grigoriev I.V."/>
            <person name="Yang Z.L."/>
            <person name="Xu J."/>
            <person name="Martin F.M."/>
        </authorList>
    </citation>
    <scope>NUCLEOTIDE SEQUENCE</scope>
    <source>
        <strain evidence="1">ATCC 28755</strain>
    </source>
</reference>
<dbReference type="EMBL" id="MU267916">
    <property type="protein sequence ID" value="KAH7907323.1"/>
    <property type="molecule type" value="Genomic_DNA"/>
</dbReference>
<dbReference type="Proteomes" id="UP000790377">
    <property type="component" value="Unassembled WGS sequence"/>
</dbReference>
<name>A0ACB8A2V4_9AGAM</name>
<proteinExistence type="predicted"/>
<organism evidence="1 2">
    <name type="scientific">Hygrophoropsis aurantiaca</name>
    <dbReference type="NCBI Taxonomy" id="72124"/>
    <lineage>
        <taxon>Eukaryota</taxon>
        <taxon>Fungi</taxon>
        <taxon>Dikarya</taxon>
        <taxon>Basidiomycota</taxon>
        <taxon>Agaricomycotina</taxon>
        <taxon>Agaricomycetes</taxon>
        <taxon>Agaricomycetidae</taxon>
        <taxon>Boletales</taxon>
        <taxon>Coniophorineae</taxon>
        <taxon>Hygrophoropsidaceae</taxon>
        <taxon>Hygrophoropsis</taxon>
    </lineage>
</organism>
<evidence type="ECO:0000313" key="1">
    <source>
        <dbReference type="EMBL" id="KAH7907323.1"/>
    </source>
</evidence>
<gene>
    <name evidence="1" type="ORF">BJ138DRAFT_512436</name>
</gene>
<keyword evidence="2" id="KW-1185">Reference proteome</keyword>
<accession>A0ACB8A2V4</accession>
<protein>
    <submittedName>
        <fullName evidence="1">Uncharacterized protein</fullName>
    </submittedName>
</protein>
<comment type="caution">
    <text evidence="1">The sequence shown here is derived from an EMBL/GenBank/DDBJ whole genome shotgun (WGS) entry which is preliminary data.</text>
</comment>
<sequence length="122" mass="12652">MMDTQNKSMFERGFAVVTISCFTFLAIATPGNIVRQSSQCTTGLLSCCSSVQSSNSNGVMELLSLIGIVLGNTTGDVSLNCSSITPIGTGNVSTCAQGSVCCTTNEYDGLVNFGCSQVNLKV</sequence>
<evidence type="ECO:0000313" key="2">
    <source>
        <dbReference type="Proteomes" id="UP000790377"/>
    </source>
</evidence>